<dbReference type="EMBL" id="LAVV01009773">
    <property type="protein sequence ID" value="KNZ50010.1"/>
    <property type="molecule type" value="Genomic_DNA"/>
</dbReference>
<organism evidence="1 2">
    <name type="scientific">Puccinia sorghi</name>
    <dbReference type="NCBI Taxonomy" id="27349"/>
    <lineage>
        <taxon>Eukaryota</taxon>
        <taxon>Fungi</taxon>
        <taxon>Dikarya</taxon>
        <taxon>Basidiomycota</taxon>
        <taxon>Pucciniomycotina</taxon>
        <taxon>Pucciniomycetes</taxon>
        <taxon>Pucciniales</taxon>
        <taxon>Pucciniaceae</taxon>
        <taxon>Puccinia</taxon>
    </lineage>
</organism>
<dbReference type="AlphaFoldDB" id="A0A0L6UQ96"/>
<name>A0A0L6UQ96_9BASI</name>
<protein>
    <submittedName>
        <fullName evidence="1">Uncharacterized protein</fullName>
    </submittedName>
</protein>
<proteinExistence type="predicted"/>
<dbReference type="VEuPathDB" id="FungiDB:VP01_4644g2"/>
<comment type="caution">
    <text evidence="1">The sequence shown here is derived from an EMBL/GenBank/DDBJ whole genome shotgun (WGS) entry which is preliminary data.</text>
</comment>
<dbReference type="OrthoDB" id="10580199at2759"/>
<evidence type="ECO:0000313" key="1">
    <source>
        <dbReference type="EMBL" id="KNZ50010.1"/>
    </source>
</evidence>
<sequence length="171" mass="19395">MTACQGKASQHNHPLLNIQFKNNLNTQWHLQLPNNPAPPKNTKKKAHQNHLGLAHHWLQLPKIARQSGGGDKKEIFISGESCSRKKEIGHKKKKTNPKYFYMQLVITKRQAEMIKARATGTKAKVTFMSDLKEMGLAFEEIIKMVDGEFPPIHDALADSNSEDSKSYEDSY</sequence>
<dbReference type="Proteomes" id="UP000037035">
    <property type="component" value="Unassembled WGS sequence"/>
</dbReference>
<evidence type="ECO:0000313" key="2">
    <source>
        <dbReference type="Proteomes" id="UP000037035"/>
    </source>
</evidence>
<reference evidence="1 2" key="1">
    <citation type="submission" date="2015-08" db="EMBL/GenBank/DDBJ databases">
        <title>Next Generation Sequencing and Analysis of the Genome of Puccinia sorghi L Schw, the Causal Agent of Maize Common Rust.</title>
        <authorList>
            <person name="Rochi L."/>
            <person name="Burguener G."/>
            <person name="Darino M."/>
            <person name="Turjanski A."/>
            <person name="Kreff E."/>
            <person name="Dieguez M.J."/>
            <person name="Sacco F."/>
        </authorList>
    </citation>
    <scope>NUCLEOTIDE SEQUENCE [LARGE SCALE GENOMIC DNA]</scope>
    <source>
        <strain evidence="1 2">RO10H11247</strain>
    </source>
</reference>
<accession>A0A0L6UQ96</accession>
<keyword evidence="2" id="KW-1185">Reference proteome</keyword>
<gene>
    <name evidence="1" type="ORF">VP01_4644g2</name>
</gene>